<dbReference type="GO" id="GO:0030479">
    <property type="term" value="C:actin cortical patch"/>
    <property type="evidence" value="ECO:0007669"/>
    <property type="project" value="TreeGrafter"/>
</dbReference>
<dbReference type="GO" id="GO:0071846">
    <property type="term" value="P:actin filament debranching"/>
    <property type="evidence" value="ECO:0007669"/>
    <property type="project" value="InterPro"/>
</dbReference>
<comment type="similarity">
    <text evidence="1 2">Belongs to the actin-binding proteins ADF family. GMF subfamily.</text>
</comment>
<organism evidence="4 5">
    <name type="scientific">Alectoria fallacina</name>
    <dbReference type="NCBI Taxonomy" id="1903189"/>
    <lineage>
        <taxon>Eukaryota</taxon>
        <taxon>Fungi</taxon>
        <taxon>Dikarya</taxon>
        <taxon>Ascomycota</taxon>
        <taxon>Pezizomycotina</taxon>
        <taxon>Lecanoromycetes</taxon>
        <taxon>OSLEUM clade</taxon>
        <taxon>Lecanoromycetidae</taxon>
        <taxon>Lecanorales</taxon>
        <taxon>Lecanorineae</taxon>
        <taxon>Parmeliaceae</taxon>
        <taxon>Alectoria</taxon>
    </lineage>
</organism>
<dbReference type="InterPro" id="IPR029006">
    <property type="entry name" value="ADF-H/Gelsolin-like_dom_sf"/>
</dbReference>
<protein>
    <recommendedName>
        <fullName evidence="3">ADF-H domain-containing protein</fullName>
    </recommendedName>
</protein>
<dbReference type="Gene3D" id="3.40.20.10">
    <property type="entry name" value="Severin"/>
    <property type="match status" value="1"/>
</dbReference>
<evidence type="ECO:0000256" key="1">
    <source>
        <dbReference type="ARBA" id="ARBA00010055"/>
    </source>
</evidence>
<dbReference type="PROSITE" id="PS51263">
    <property type="entry name" value="ADF_H"/>
    <property type="match status" value="1"/>
</dbReference>
<dbReference type="InterPro" id="IPR011171">
    <property type="entry name" value="GMF"/>
</dbReference>
<dbReference type="OrthoDB" id="3919494at2759"/>
<dbReference type="GO" id="GO:0034316">
    <property type="term" value="P:negative regulation of Arp2/3 complex-mediated actin nucleation"/>
    <property type="evidence" value="ECO:0007669"/>
    <property type="project" value="TreeGrafter"/>
</dbReference>
<dbReference type="SUPFAM" id="SSF55753">
    <property type="entry name" value="Actin depolymerizing proteins"/>
    <property type="match status" value="1"/>
</dbReference>
<dbReference type="GO" id="GO:0005634">
    <property type="term" value="C:nucleus"/>
    <property type="evidence" value="ECO:0007669"/>
    <property type="project" value="UniProtKB-SubCell"/>
</dbReference>
<dbReference type="Proteomes" id="UP000664203">
    <property type="component" value="Unassembled WGS sequence"/>
</dbReference>
<keyword evidence="5" id="KW-1185">Reference proteome</keyword>
<dbReference type="AlphaFoldDB" id="A0A8H3PJR5"/>
<gene>
    <name evidence="4" type="ORF">ALECFALPRED_010552</name>
</gene>
<dbReference type="PIRSF" id="PIRSF001788">
    <property type="entry name" value="GMF-beta"/>
    <property type="match status" value="1"/>
</dbReference>
<evidence type="ECO:0000256" key="2">
    <source>
        <dbReference type="PIRNR" id="PIRNR001788"/>
    </source>
</evidence>
<dbReference type="PANTHER" id="PTHR11249">
    <property type="entry name" value="GLIAL FACTOR NATURATION FACTOR"/>
    <property type="match status" value="1"/>
</dbReference>
<accession>A0A8H3PJR5</accession>
<evidence type="ECO:0000313" key="5">
    <source>
        <dbReference type="Proteomes" id="UP000664203"/>
    </source>
</evidence>
<dbReference type="SMART" id="SM00102">
    <property type="entry name" value="ADF"/>
    <property type="match status" value="1"/>
</dbReference>
<keyword evidence="2" id="KW-0963">Cytoplasm</keyword>
<dbReference type="GO" id="GO:0003779">
    <property type="term" value="F:actin binding"/>
    <property type="evidence" value="ECO:0007669"/>
    <property type="project" value="InterPro"/>
</dbReference>
<evidence type="ECO:0000313" key="4">
    <source>
        <dbReference type="EMBL" id="CAF9943081.1"/>
    </source>
</evidence>
<name>A0A8H3PJR5_9LECA</name>
<keyword evidence="2" id="KW-0539">Nucleus</keyword>
<dbReference type="PANTHER" id="PTHR11249:SF2">
    <property type="entry name" value="GLIA MATURATION FACTOR"/>
    <property type="match status" value="1"/>
</dbReference>
<dbReference type="Pfam" id="PF00241">
    <property type="entry name" value="Cofilin_ADF"/>
    <property type="match status" value="1"/>
</dbReference>
<proteinExistence type="inferred from homology"/>
<dbReference type="InterPro" id="IPR002108">
    <property type="entry name" value="ADF-H"/>
</dbReference>
<feature type="domain" description="ADF-H" evidence="3">
    <location>
        <begin position="1"/>
        <end position="121"/>
    </location>
</feature>
<evidence type="ECO:0000259" key="3">
    <source>
        <dbReference type="PROSITE" id="PS51263"/>
    </source>
</evidence>
<reference evidence="4" key="1">
    <citation type="submission" date="2021-03" db="EMBL/GenBank/DDBJ databases">
        <authorList>
            <person name="Tagirdzhanova G."/>
        </authorList>
    </citation>
    <scope>NUCLEOTIDE SEQUENCE</scope>
</reference>
<sequence length="121" mass="13762">MRKLTGFRKLDQIDKHTLEIAQVDDEVYTNMQELADELPDHSPRYVLLSYPLTLVESAPSGRLSVPYVLLYYLPVTCNAELRMLYAGAKELMRNTAETGKVIEMAEAEDLEQIEEKLGGQQ</sequence>
<comment type="subcellular location">
    <subcellularLocation>
        <location evidence="2">Cytoplasm</location>
    </subcellularLocation>
    <subcellularLocation>
        <location evidence="2">Nucleus</location>
    </subcellularLocation>
</comment>
<dbReference type="EMBL" id="CAJPDR010000882">
    <property type="protein sequence ID" value="CAF9943081.1"/>
    <property type="molecule type" value="Genomic_DNA"/>
</dbReference>
<comment type="caution">
    <text evidence="4">The sequence shown here is derived from an EMBL/GenBank/DDBJ whole genome shotgun (WGS) entry which is preliminary data.</text>
</comment>
<dbReference type="GO" id="GO:0071933">
    <property type="term" value="F:Arp2/3 complex binding"/>
    <property type="evidence" value="ECO:0007669"/>
    <property type="project" value="InterPro"/>
</dbReference>